<keyword evidence="3 5" id="KW-0238">DNA-binding</keyword>
<evidence type="ECO:0000256" key="5">
    <source>
        <dbReference type="PROSITE-ProRule" id="PRU00335"/>
    </source>
</evidence>
<dbReference type="SUPFAM" id="SSF46689">
    <property type="entry name" value="Homeodomain-like"/>
    <property type="match status" value="1"/>
</dbReference>
<dbReference type="Proteomes" id="UP000028492">
    <property type="component" value="Chromosome"/>
</dbReference>
<accession>A0A075V2D4</accession>
<dbReference type="Pfam" id="PF02909">
    <property type="entry name" value="TetR_C_1"/>
    <property type="match status" value="1"/>
</dbReference>
<dbReference type="GO" id="GO:0000976">
    <property type="term" value="F:transcription cis-regulatory region binding"/>
    <property type="evidence" value="ECO:0007669"/>
    <property type="project" value="TreeGrafter"/>
</dbReference>
<dbReference type="RefSeq" id="WP_228694676.1">
    <property type="nucleotide sequence ID" value="NZ_CP008953.1"/>
</dbReference>
<evidence type="ECO:0000313" key="8">
    <source>
        <dbReference type="EMBL" id="AIG79343.1"/>
    </source>
</evidence>
<evidence type="ECO:0000256" key="6">
    <source>
        <dbReference type="SAM" id="MobiDB-lite"/>
    </source>
</evidence>
<dbReference type="InterPro" id="IPR050109">
    <property type="entry name" value="HTH-type_TetR-like_transc_reg"/>
</dbReference>
<dbReference type="EMBL" id="CP008953">
    <property type="protein sequence ID" value="AIG79343.1"/>
    <property type="molecule type" value="Genomic_DNA"/>
</dbReference>
<protein>
    <recommendedName>
        <fullName evidence="7">HTH tetR-type domain-containing protein</fullName>
    </recommendedName>
</protein>
<feature type="DNA-binding region" description="H-T-H motif" evidence="5">
    <location>
        <begin position="25"/>
        <end position="44"/>
    </location>
</feature>
<keyword evidence="1" id="KW-0678">Repressor</keyword>
<dbReference type="Gene3D" id="1.10.357.10">
    <property type="entry name" value="Tetracycline Repressor, domain 2"/>
    <property type="match status" value="1"/>
</dbReference>
<dbReference type="STRING" id="208439.AJAP_32645"/>
<dbReference type="PRINTS" id="PR00455">
    <property type="entry name" value="HTHTETR"/>
</dbReference>
<dbReference type="InterPro" id="IPR009057">
    <property type="entry name" value="Homeodomain-like_sf"/>
</dbReference>
<name>A0A075V2D4_9PSEU</name>
<reference evidence="8 9" key="1">
    <citation type="journal article" date="2014" name="J. Biotechnol.">
        <title>Complete genome sequence of the actinobacterium Amycolatopsis japonica MG417-CF17(T) (=DSM 44213T) producing (S,S)-N,N'-ethylenediaminedisuccinic acid.</title>
        <authorList>
            <person name="Stegmann E."/>
            <person name="Albersmeier A."/>
            <person name="Spohn M."/>
            <person name="Gert H."/>
            <person name="Weber T."/>
            <person name="Wohlleben W."/>
            <person name="Kalinowski J."/>
            <person name="Ruckert C."/>
        </authorList>
    </citation>
    <scope>NUCLEOTIDE SEQUENCE [LARGE SCALE GENOMIC DNA]</scope>
    <source>
        <strain evidence="9">MG417-CF17 (DSM 44213)</strain>
    </source>
</reference>
<dbReference type="InterPro" id="IPR001647">
    <property type="entry name" value="HTH_TetR"/>
</dbReference>
<evidence type="ECO:0000256" key="3">
    <source>
        <dbReference type="ARBA" id="ARBA00023125"/>
    </source>
</evidence>
<keyword evidence="9" id="KW-1185">Reference proteome</keyword>
<evidence type="ECO:0000256" key="1">
    <source>
        <dbReference type="ARBA" id="ARBA00022491"/>
    </source>
</evidence>
<feature type="region of interest" description="Disordered" evidence="6">
    <location>
        <begin position="180"/>
        <end position="203"/>
    </location>
</feature>
<keyword evidence="2" id="KW-0805">Transcription regulation</keyword>
<proteinExistence type="predicted"/>
<gene>
    <name evidence="8" type="ORF">AJAP_32645</name>
</gene>
<organism evidence="8 9">
    <name type="scientific">Amycolatopsis japonica</name>
    <dbReference type="NCBI Taxonomy" id="208439"/>
    <lineage>
        <taxon>Bacteria</taxon>
        <taxon>Bacillati</taxon>
        <taxon>Actinomycetota</taxon>
        <taxon>Actinomycetes</taxon>
        <taxon>Pseudonocardiales</taxon>
        <taxon>Pseudonocardiaceae</taxon>
        <taxon>Amycolatopsis</taxon>
        <taxon>Amycolatopsis japonica group</taxon>
    </lineage>
</organism>
<keyword evidence="4" id="KW-0804">Transcription</keyword>
<dbReference type="GO" id="GO:0003700">
    <property type="term" value="F:DNA-binding transcription factor activity"/>
    <property type="evidence" value="ECO:0007669"/>
    <property type="project" value="TreeGrafter"/>
</dbReference>
<dbReference type="AlphaFoldDB" id="A0A075V2D4"/>
<evidence type="ECO:0000256" key="4">
    <source>
        <dbReference type="ARBA" id="ARBA00023163"/>
    </source>
</evidence>
<dbReference type="GO" id="GO:0045892">
    <property type="term" value="P:negative regulation of DNA-templated transcription"/>
    <property type="evidence" value="ECO:0007669"/>
    <property type="project" value="InterPro"/>
</dbReference>
<dbReference type="InterPro" id="IPR003012">
    <property type="entry name" value="Tet_transcr_reg_TetR"/>
</dbReference>
<dbReference type="GO" id="GO:0046677">
    <property type="term" value="P:response to antibiotic"/>
    <property type="evidence" value="ECO:0007669"/>
    <property type="project" value="InterPro"/>
</dbReference>
<dbReference type="PANTHER" id="PTHR30055">
    <property type="entry name" value="HTH-TYPE TRANSCRIPTIONAL REGULATOR RUTR"/>
    <property type="match status" value="1"/>
</dbReference>
<dbReference type="SUPFAM" id="SSF48498">
    <property type="entry name" value="Tetracyclin repressor-like, C-terminal domain"/>
    <property type="match status" value="1"/>
</dbReference>
<dbReference type="Pfam" id="PF00440">
    <property type="entry name" value="TetR_N"/>
    <property type="match status" value="1"/>
</dbReference>
<dbReference type="Gene3D" id="1.10.10.60">
    <property type="entry name" value="Homeodomain-like"/>
    <property type="match status" value="1"/>
</dbReference>
<dbReference type="InterPro" id="IPR004111">
    <property type="entry name" value="Repressor_TetR_C"/>
</dbReference>
<dbReference type="eggNOG" id="COG1309">
    <property type="taxonomic scope" value="Bacteria"/>
</dbReference>
<dbReference type="InterPro" id="IPR036271">
    <property type="entry name" value="Tet_transcr_reg_TetR-rel_C_sf"/>
</dbReference>
<evidence type="ECO:0000313" key="9">
    <source>
        <dbReference type="Proteomes" id="UP000028492"/>
    </source>
</evidence>
<dbReference type="PRINTS" id="PR00400">
    <property type="entry name" value="TETREPRESSOR"/>
</dbReference>
<dbReference type="PANTHER" id="PTHR30055:SF151">
    <property type="entry name" value="TRANSCRIPTIONAL REGULATORY PROTEIN"/>
    <property type="match status" value="1"/>
</dbReference>
<dbReference type="PROSITE" id="PS50977">
    <property type="entry name" value="HTH_TETR_2"/>
    <property type="match status" value="1"/>
</dbReference>
<evidence type="ECO:0000259" key="7">
    <source>
        <dbReference type="PROSITE" id="PS50977"/>
    </source>
</evidence>
<feature type="domain" description="HTH tetR-type" evidence="7">
    <location>
        <begin position="2"/>
        <end position="62"/>
    </location>
</feature>
<dbReference type="HOGENOM" id="CLU_069543_2_1_11"/>
<evidence type="ECO:0000256" key="2">
    <source>
        <dbReference type="ARBA" id="ARBA00023015"/>
    </source>
</evidence>
<sequence length="203" mass="22339">MVVRRDGYVRAALELLDEVGLDGLSLRKLGEKLGVRGPALYTHFKSKQALLDQMAETMLDDRLAPLDDPAAMDDWAEWLARRARTIRATLLSYRDGARLHAGSRPTGRSAMTPLIKPLLRAGFAEEDATHAILAISRYTLGCAIDEQQHDEGDHDEDPAASFEYGLARLIAGLRADVARSEDEMRGGVTTRDSGVRAVPSRRT</sequence>
<dbReference type="KEGG" id="aja:AJAP_32645"/>